<gene>
    <name evidence="3" type="ORF">ABK249_09825</name>
</gene>
<sequence length="403" mass="44169">MGRDSILSTFHLTSGSMTDELRKRRGNMGWGIPASILLHAVFAAVLFFHLPLDFSEPQEEESVNVEIVPPPEEPEQKAEEQPVPEEPKPEEVKKEEAPPPPEPPKQEEAKQEEPPPPPEPPKQEETKQEEPPPPPPPSEPPQQQEAKPDEQPPANEQAGGQPIPVLRPVFEFGEKDSGPKKSEAGNASEEAEMPPAETLPDTETAEPPKPLEEEPVVAEEPPANPVPDDIAVPEVDIAAAERRQNGPSSETSPDATKADIVAPPPAAQPKSEAAKTPPAEKPTELTEAKTLFSQRETNDPVATTAMGNVPRGVRAGQLCATEMQEQLRHASPRYRPEIVQVYRLPQGNVLEVRSGAFRANAQWYNLSFRCEIDEDATKVVSFAFDVGAPVPQSEWRKRGFPEF</sequence>
<keyword evidence="2" id="KW-1133">Transmembrane helix</keyword>
<feature type="compositionally biased region" description="Pro residues" evidence="1">
    <location>
        <begin position="131"/>
        <end position="140"/>
    </location>
</feature>
<organism evidence="3 4">
    <name type="scientific">Neorhizobium phenanthreniclasticum</name>
    <dbReference type="NCBI Taxonomy" id="3157917"/>
    <lineage>
        <taxon>Bacteria</taxon>
        <taxon>Pseudomonadati</taxon>
        <taxon>Pseudomonadota</taxon>
        <taxon>Alphaproteobacteria</taxon>
        <taxon>Hyphomicrobiales</taxon>
        <taxon>Rhizobiaceae</taxon>
        <taxon>Rhizobium/Agrobacterium group</taxon>
        <taxon>Neorhizobium</taxon>
    </lineage>
</organism>
<dbReference type="InterPro" id="IPR009273">
    <property type="entry name" value="DUF930"/>
</dbReference>
<comment type="caution">
    <text evidence="3">The sequence shown here is derived from an EMBL/GenBank/DDBJ whole genome shotgun (WGS) entry which is preliminary data.</text>
</comment>
<dbReference type="Pfam" id="PF06059">
    <property type="entry name" value="DUF930"/>
    <property type="match status" value="1"/>
</dbReference>
<feature type="compositionally biased region" description="Basic and acidic residues" evidence="1">
    <location>
        <begin position="172"/>
        <end position="183"/>
    </location>
</feature>
<proteinExistence type="predicted"/>
<protein>
    <submittedName>
        <fullName evidence="3">DUF930 domain-containing protein</fullName>
    </submittedName>
</protein>
<keyword evidence="2" id="KW-0472">Membrane</keyword>
<accession>A0ABV0M2N3</accession>
<keyword evidence="2" id="KW-0812">Transmembrane</keyword>
<feature type="transmembrane region" description="Helical" evidence="2">
    <location>
        <begin position="30"/>
        <end position="50"/>
    </location>
</feature>
<feature type="region of interest" description="Disordered" evidence="1">
    <location>
        <begin position="61"/>
        <end position="285"/>
    </location>
</feature>
<dbReference type="Proteomes" id="UP001496627">
    <property type="component" value="Unassembled WGS sequence"/>
</dbReference>
<feature type="compositionally biased region" description="Basic and acidic residues" evidence="1">
    <location>
        <begin position="74"/>
        <end position="97"/>
    </location>
</feature>
<feature type="compositionally biased region" description="Polar residues" evidence="1">
    <location>
        <begin position="245"/>
        <end position="254"/>
    </location>
</feature>
<keyword evidence="4" id="KW-1185">Reference proteome</keyword>
<evidence type="ECO:0000313" key="3">
    <source>
        <dbReference type="EMBL" id="MEQ1405229.1"/>
    </source>
</evidence>
<evidence type="ECO:0000256" key="1">
    <source>
        <dbReference type="SAM" id="MobiDB-lite"/>
    </source>
</evidence>
<evidence type="ECO:0000256" key="2">
    <source>
        <dbReference type="SAM" id="Phobius"/>
    </source>
</evidence>
<dbReference type="EMBL" id="JBEAAL010000005">
    <property type="protein sequence ID" value="MEQ1405229.1"/>
    <property type="molecule type" value="Genomic_DNA"/>
</dbReference>
<evidence type="ECO:0000313" key="4">
    <source>
        <dbReference type="Proteomes" id="UP001496627"/>
    </source>
</evidence>
<feature type="compositionally biased region" description="Basic and acidic residues" evidence="1">
    <location>
        <begin position="104"/>
        <end position="113"/>
    </location>
</feature>
<feature type="compositionally biased region" description="Basic and acidic residues" evidence="1">
    <location>
        <begin position="121"/>
        <end position="130"/>
    </location>
</feature>
<reference evidence="3 4" key="1">
    <citation type="submission" date="2024-05" db="EMBL/GenBank/DDBJ databases">
        <title>Neorhizobium sp. Rsf11, a plant growth promoting and heavy metal resistant PAH-degrader.</title>
        <authorList>
            <person name="Golubev S.N."/>
            <person name="Muratova A.Y."/>
            <person name="Markelova M.I."/>
        </authorList>
    </citation>
    <scope>NUCLEOTIDE SEQUENCE [LARGE SCALE GENOMIC DNA]</scope>
    <source>
        <strain evidence="3 4">Rsf11</strain>
    </source>
</reference>
<name>A0ABV0M2N3_9HYPH</name>